<dbReference type="InterPro" id="IPR002654">
    <property type="entry name" value="Glyco_trans_25"/>
</dbReference>
<reference evidence="6" key="1">
    <citation type="submission" date="2017-04" db="EMBL/GenBank/DDBJ databases">
        <authorList>
            <person name="Varghese N."/>
            <person name="Submissions S."/>
        </authorList>
    </citation>
    <scope>NUCLEOTIDE SEQUENCE [LARGE SCALE GENOMIC DNA]</scope>
    <source>
        <strain evidence="6">Ballard 720</strain>
    </source>
</reference>
<evidence type="ECO:0000313" key="6">
    <source>
        <dbReference type="Proteomes" id="UP000192911"/>
    </source>
</evidence>
<dbReference type="RefSeq" id="WP_085228811.1">
    <property type="nucleotide sequence ID" value="NZ_BSQD01000007.1"/>
</dbReference>
<sequence length="251" mass="27982">MTPDSPSSASRVRVISLPTAQARREAFARQNTALDYVFHDAIDGRALVPPEHRDLFADGLDYSPGAYGIAMTTWQLWKAVAEDGQTVTIAEDDAIFRSDFQDTMAGLMRQCEPFDLVTWGYNFDSVLRLAMFDGRVPCVTAFDQNLLHGSIDAFRMDRCPVVLMRLLEFYGICAYSISPQGARRLLERCFPLGPTTYPSASLQRGVPNVGIDVAMNSHYADLRCFAAFPPMAVTPNFFDTSSIQNQNQNRT</sequence>
<dbReference type="GO" id="GO:0009103">
    <property type="term" value="P:lipopolysaccharide biosynthetic process"/>
    <property type="evidence" value="ECO:0007669"/>
    <property type="project" value="UniProtKB-KW"/>
</dbReference>
<evidence type="ECO:0000256" key="1">
    <source>
        <dbReference type="ARBA" id="ARBA00005068"/>
    </source>
</evidence>
<dbReference type="UniPathway" id="UPA00820"/>
<dbReference type="OrthoDB" id="8716415at2"/>
<organism evidence="5 6">
    <name type="scientific">Trinickia caryophylli</name>
    <name type="common">Paraburkholderia caryophylli</name>
    <dbReference type="NCBI Taxonomy" id="28094"/>
    <lineage>
        <taxon>Bacteria</taxon>
        <taxon>Pseudomonadati</taxon>
        <taxon>Pseudomonadota</taxon>
        <taxon>Betaproteobacteria</taxon>
        <taxon>Burkholderiales</taxon>
        <taxon>Burkholderiaceae</taxon>
        <taxon>Trinickia</taxon>
    </lineage>
</organism>
<feature type="domain" description="Glycosyl transferase family 25" evidence="4">
    <location>
        <begin position="14"/>
        <end position="188"/>
    </location>
</feature>
<dbReference type="AlphaFoldDB" id="A0A1X7FNQ8"/>
<dbReference type="Pfam" id="PF01755">
    <property type="entry name" value="Glyco_transf_25"/>
    <property type="match status" value="1"/>
</dbReference>
<dbReference type="STRING" id="28094.SAMN06295900_11077"/>
<evidence type="ECO:0000313" key="5">
    <source>
        <dbReference type="EMBL" id="SMF55682.1"/>
    </source>
</evidence>
<evidence type="ECO:0000259" key="4">
    <source>
        <dbReference type="Pfam" id="PF01755"/>
    </source>
</evidence>
<dbReference type="GeneID" id="95553395"/>
<dbReference type="CDD" id="cd06532">
    <property type="entry name" value="Glyco_transf_25"/>
    <property type="match status" value="1"/>
</dbReference>
<evidence type="ECO:0000256" key="3">
    <source>
        <dbReference type="ARBA" id="ARBA00022985"/>
    </source>
</evidence>
<evidence type="ECO:0000256" key="2">
    <source>
        <dbReference type="ARBA" id="ARBA00005222"/>
    </source>
</evidence>
<dbReference type="Proteomes" id="UP000192911">
    <property type="component" value="Unassembled WGS sequence"/>
</dbReference>
<comment type="pathway">
    <text evidence="2">Glycan metabolism; lacto-N-neotetraose biosynthesis.</text>
</comment>
<protein>
    <submittedName>
        <fullName evidence="5">Glycosyltransferase involved in LPS biosynthesis, GR25 family</fullName>
    </submittedName>
</protein>
<dbReference type="GO" id="GO:0016740">
    <property type="term" value="F:transferase activity"/>
    <property type="evidence" value="ECO:0007669"/>
    <property type="project" value="UniProtKB-KW"/>
</dbReference>
<keyword evidence="6" id="KW-1185">Reference proteome</keyword>
<name>A0A1X7FNQ8_TRICW</name>
<dbReference type="EMBL" id="FXAH01000010">
    <property type="protein sequence ID" value="SMF55682.1"/>
    <property type="molecule type" value="Genomic_DNA"/>
</dbReference>
<keyword evidence="5" id="KW-0808">Transferase</keyword>
<comment type="pathway">
    <text evidence="1">Bacterial outer membrane biogenesis; lipooligosaccharide biosynthesis.</text>
</comment>
<gene>
    <name evidence="5" type="ORF">SAMN06295900_11077</name>
</gene>
<keyword evidence="3" id="KW-0448">Lipopolysaccharide biosynthesis</keyword>
<accession>A0A1X7FNQ8</accession>
<dbReference type="UniPathway" id="UPA00501"/>
<proteinExistence type="predicted"/>